<name>B0SLK9_LEPBP</name>
<keyword evidence="1" id="KW-0812">Transmembrane</keyword>
<gene>
    <name evidence="2" type="ordered locus">LEPBI_I2510</name>
</gene>
<dbReference type="STRING" id="456481.LEPBI_I2510"/>
<sequence>MEENLKTNRKSKHITAAKLCLILFTSMFSLILVNCSKEKKDDMTSLLLAPLLYASYPVIPDLPEPTLNSVNLTIGDTAFTKTIGACRGNFGVDDTIRIPGNDLTLPAFFINRVDFTKTNNISLTAAGTFILNVMVQGGGYDPVATCPVKIMENSNTIYDIQVQNCPVDQIQAPVTPATNLISFRVRCTKGL</sequence>
<organism evidence="2 3">
    <name type="scientific">Leptospira biflexa serovar Patoc (strain Patoc 1 / ATCC 23582 / Paris)</name>
    <dbReference type="NCBI Taxonomy" id="456481"/>
    <lineage>
        <taxon>Bacteria</taxon>
        <taxon>Pseudomonadati</taxon>
        <taxon>Spirochaetota</taxon>
        <taxon>Spirochaetia</taxon>
        <taxon>Leptospirales</taxon>
        <taxon>Leptospiraceae</taxon>
        <taxon>Leptospira</taxon>
    </lineage>
</organism>
<keyword evidence="1" id="KW-1133">Transmembrane helix</keyword>
<evidence type="ECO:0008006" key="4">
    <source>
        <dbReference type="Google" id="ProtNLM"/>
    </source>
</evidence>
<accession>B0SLK9</accession>
<evidence type="ECO:0000313" key="2">
    <source>
        <dbReference type="EMBL" id="ABZ98595.1"/>
    </source>
</evidence>
<feature type="transmembrane region" description="Helical" evidence="1">
    <location>
        <begin position="14"/>
        <end position="33"/>
    </location>
</feature>
<dbReference type="AlphaFoldDB" id="B0SLK9"/>
<keyword evidence="3" id="KW-1185">Reference proteome</keyword>
<protein>
    <recommendedName>
        <fullName evidence="4">Lipoprotein</fullName>
    </recommendedName>
</protein>
<dbReference type="EMBL" id="CP000786">
    <property type="protein sequence ID" value="ABZ98595.1"/>
    <property type="molecule type" value="Genomic_DNA"/>
</dbReference>
<evidence type="ECO:0000256" key="1">
    <source>
        <dbReference type="SAM" id="Phobius"/>
    </source>
</evidence>
<proteinExistence type="predicted"/>
<dbReference type="Proteomes" id="UP000001847">
    <property type="component" value="Chromosome I"/>
</dbReference>
<dbReference type="HOGENOM" id="CLU_1419905_0_0_12"/>
<reference evidence="2 3" key="1">
    <citation type="journal article" date="2008" name="PLoS ONE">
        <title>Genome sequence of the saprophyte Leptospira biflexa provides insights into the evolution of Leptospira and the pathogenesis of leptospirosis.</title>
        <authorList>
            <person name="Picardeau M."/>
            <person name="Bulach D.M."/>
            <person name="Bouchier C."/>
            <person name="Zuerner R.L."/>
            <person name="Zidane N."/>
            <person name="Wilson P.J."/>
            <person name="Creno S."/>
            <person name="Kuczek E.S."/>
            <person name="Bommezzadri S."/>
            <person name="Davis J.C."/>
            <person name="McGrath A."/>
            <person name="Johnson M.J."/>
            <person name="Boursaux-Eude C."/>
            <person name="Seemann T."/>
            <person name="Rouy Z."/>
            <person name="Coppel R.L."/>
            <person name="Rood J.I."/>
            <person name="Lajus A."/>
            <person name="Davies J.K."/>
            <person name="Medigue C."/>
            <person name="Adler B."/>
        </authorList>
    </citation>
    <scope>NUCLEOTIDE SEQUENCE [LARGE SCALE GENOMIC DNA]</scope>
    <source>
        <strain evidence="3">Patoc 1 / ATCC 23582 / Paris</strain>
    </source>
</reference>
<dbReference type="KEGG" id="lbi:LEPBI_I2510"/>
<evidence type="ECO:0000313" key="3">
    <source>
        <dbReference type="Proteomes" id="UP000001847"/>
    </source>
</evidence>
<keyword evidence="1" id="KW-0472">Membrane</keyword>